<organism evidence="2">
    <name type="scientific">Rhizophora mucronata</name>
    <name type="common">Asiatic mangrove</name>
    <dbReference type="NCBI Taxonomy" id="61149"/>
    <lineage>
        <taxon>Eukaryota</taxon>
        <taxon>Viridiplantae</taxon>
        <taxon>Streptophyta</taxon>
        <taxon>Embryophyta</taxon>
        <taxon>Tracheophyta</taxon>
        <taxon>Spermatophyta</taxon>
        <taxon>Magnoliopsida</taxon>
        <taxon>eudicotyledons</taxon>
        <taxon>Gunneridae</taxon>
        <taxon>Pentapetalae</taxon>
        <taxon>rosids</taxon>
        <taxon>fabids</taxon>
        <taxon>Malpighiales</taxon>
        <taxon>Rhizophoraceae</taxon>
        <taxon>Rhizophora</taxon>
    </lineage>
</organism>
<feature type="transmembrane region" description="Helical" evidence="1">
    <location>
        <begin position="31"/>
        <end position="47"/>
    </location>
</feature>
<name>A0A2P2PJX1_RHIMU</name>
<sequence>MQALLCVLLQNHCLSHLVLIVTDFLCCDCWLGVVYSYFTYLFIVFLID</sequence>
<accession>A0A2P2PJX1</accession>
<keyword evidence="1" id="KW-0472">Membrane</keyword>
<protein>
    <submittedName>
        <fullName evidence="2">Uncharacterized protein</fullName>
    </submittedName>
</protein>
<evidence type="ECO:0000256" key="1">
    <source>
        <dbReference type="SAM" id="Phobius"/>
    </source>
</evidence>
<dbReference type="EMBL" id="GGEC01074487">
    <property type="protein sequence ID" value="MBX54971.1"/>
    <property type="molecule type" value="Transcribed_RNA"/>
</dbReference>
<proteinExistence type="predicted"/>
<dbReference type="AlphaFoldDB" id="A0A2P2PJX1"/>
<reference evidence="2" key="1">
    <citation type="submission" date="2018-02" db="EMBL/GenBank/DDBJ databases">
        <title>Rhizophora mucronata_Transcriptome.</title>
        <authorList>
            <person name="Meera S.P."/>
            <person name="Sreeshan A."/>
            <person name="Augustine A."/>
        </authorList>
    </citation>
    <scope>NUCLEOTIDE SEQUENCE</scope>
    <source>
        <tissue evidence="2">Leaf</tissue>
    </source>
</reference>
<keyword evidence="1" id="KW-1133">Transmembrane helix</keyword>
<evidence type="ECO:0000313" key="2">
    <source>
        <dbReference type="EMBL" id="MBX54971.1"/>
    </source>
</evidence>
<keyword evidence="1" id="KW-0812">Transmembrane</keyword>